<dbReference type="EMBL" id="FQVW01000019">
    <property type="protein sequence ID" value="SHG18091.1"/>
    <property type="molecule type" value="Genomic_DNA"/>
</dbReference>
<reference evidence="2 3" key="1">
    <citation type="submission" date="2016-11" db="EMBL/GenBank/DDBJ databases">
        <authorList>
            <person name="Jaros S."/>
            <person name="Januszkiewicz K."/>
            <person name="Wedrychowicz H."/>
        </authorList>
    </citation>
    <scope>NUCLEOTIDE SEQUENCE [LARGE SCALE GENOMIC DNA]</scope>
    <source>
        <strain evidence="2 3">IBRC-M 10683</strain>
    </source>
</reference>
<dbReference type="InterPro" id="IPR029063">
    <property type="entry name" value="SAM-dependent_MTases_sf"/>
</dbReference>
<evidence type="ECO:0000259" key="1">
    <source>
        <dbReference type="Pfam" id="PF08241"/>
    </source>
</evidence>
<gene>
    <name evidence="2" type="ORF">SAMN05216225_10195</name>
</gene>
<dbReference type="Pfam" id="PF08241">
    <property type="entry name" value="Methyltransf_11"/>
    <property type="match status" value="1"/>
</dbReference>
<organism evidence="2 3">
    <name type="scientific">Ornithinibacillus halophilus</name>
    <dbReference type="NCBI Taxonomy" id="930117"/>
    <lineage>
        <taxon>Bacteria</taxon>
        <taxon>Bacillati</taxon>
        <taxon>Bacillota</taxon>
        <taxon>Bacilli</taxon>
        <taxon>Bacillales</taxon>
        <taxon>Bacillaceae</taxon>
        <taxon>Ornithinibacillus</taxon>
    </lineage>
</organism>
<protein>
    <submittedName>
        <fullName evidence="2">Methyltransferase domain-containing protein</fullName>
    </submittedName>
</protein>
<dbReference type="RefSeq" id="WP_072890252.1">
    <property type="nucleotide sequence ID" value="NZ_FQVW01000019.1"/>
</dbReference>
<dbReference type="GO" id="GO:0032259">
    <property type="term" value="P:methylation"/>
    <property type="evidence" value="ECO:0007669"/>
    <property type="project" value="UniProtKB-KW"/>
</dbReference>
<proteinExistence type="predicted"/>
<dbReference type="CDD" id="cd02440">
    <property type="entry name" value="AdoMet_MTases"/>
    <property type="match status" value="1"/>
</dbReference>
<accession>A0A1M5HQ51</accession>
<feature type="domain" description="Methyltransferase type 11" evidence="1">
    <location>
        <begin position="46"/>
        <end position="136"/>
    </location>
</feature>
<dbReference type="PANTHER" id="PTHR43861:SF1">
    <property type="entry name" value="TRANS-ACONITATE 2-METHYLTRANSFERASE"/>
    <property type="match status" value="1"/>
</dbReference>
<keyword evidence="2" id="KW-0489">Methyltransferase</keyword>
<dbReference type="InterPro" id="IPR013216">
    <property type="entry name" value="Methyltransf_11"/>
</dbReference>
<dbReference type="PANTHER" id="PTHR43861">
    <property type="entry name" value="TRANS-ACONITATE 2-METHYLTRANSFERASE-RELATED"/>
    <property type="match status" value="1"/>
</dbReference>
<dbReference type="Proteomes" id="UP000183988">
    <property type="component" value="Unassembled WGS sequence"/>
</dbReference>
<evidence type="ECO:0000313" key="3">
    <source>
        <dbReference type="Proteomes" id="UP000183988"/>
    </source>
</evidence>
<dbReference type="STRING" id="930117.SAMN05216225_10195"/>
<sequence>MESIKKLHVSSYNQQAEARNALTLPEWKKRERQNFYEKLVKGQSLLELGAGPGHDSLFFKDNGIQTMSIDLSPEMIRLCKEKGLDAKVMSFEKLDFPDQSFDAIWALNCLLHVPKNEIRNVLSEIKRVLKPSGLFYMGVYGGQDSEGIWEEDTYEPKRFFSFYKDEQIQTILKEFFEIEYFQVLPVEAFGGNLSFQSIILRN</sequence>
<dbReference type="OrthoDB" id="9804312at2"/>
<dbReference type="Gene3D" id="3.40.50.150">
    <property type="entry name" value="Vaccinia Virus protein VP39"/>
    <property type="match status" value="1"/>
</dbReference>
<dbReference type="SUPFAM" id="SSF53335">
    <property type="entry name" value="S-adenosyl-L-methionine-dependent methyltransferases"/>
    <property type="match status" value="1"/>
</dbReference>
<keyword evidence="3" id="KW-1185">Reference proteome</keyword>
<dbReference type="AlphaFoldDB" id="A0A1M5HQ51"/>
<evidence type="ECO:0000313" key="2">
    <source>
        <dbReference type="EMBL" id="SHG18091.1"/>
    </source>
</evidence>
<keyword evidence="2" id="KW-0808">Transferase</keyword>
<dbReference type="GO" id="GO:0008757">
    <property type="term" value="F:S-adenosylmethionine-dependent methyltransferase activity"/>
    <property type="evidence" value="ECO:0007669"/>
    <property type="project" value="InterPro"/>
</dbReference>
<name>A0A1M5HQ51_9BACI</name>